<keyword evidence="1" id="KW-0472">Membrane</keyword>
<dbReference type="Pfam" id="PF04892">
    <property type="entry name" value="VanZ"/>
    <property type="match status" value="1"/>
</dbReference>
<gene>
    <name evidence="3" type="ORF">JCM31185_17130</name>
</gene>
<feature type="transmembrane region" description="Helical" evidence="1">
    <location>
        <begin position="162"/>
        <end position="183"/>
    </location>
</feature>
<dbReference type="InterPro" id="IPR053150">
    <property type="entry name" value="Teicoplanin_resist-assoc"/>
</dbReference>
<keyword evidence="1" id="KW-0812">Transmembrane</keyword>
<dbReference type="Proteomes" id="UP001628078">
    <property type="component" value="Unassembled WGS sequence"/>
</dbReference>
<dbReference type="EMBL" id="BQXO01000006">
    <property type="protein sequence ID" value="GKT06426.1"/>
    <property type="molecule type" value="Genomic_DNA"/>
</dbReference>
<feature type="transmembrane region" description="Helical" evidence="1">
    <location>
        <begin position="99"/>
        <end position="118"/>
    </location>
</feature>
<keyword evidence="4" id="KW-1185">Reference proteome</keyword>
<evidence type="ECO:0000256" key="1">
    <source>
        <dbReference type="SAM" id="Phobius"/>
    </source>
</evidence>
<keyword evidence="1" id="KW-1133">Transmembrane helix</keyword>
<evidence type="ECO:0000313" key="3">
    <source>
        <dbReference type="EMBL" id="GKT06426.1"/>
    </source>
</evidence>
<feature type="transmembrane region" description="Helical" evidence="1">
    <location>
        <begin position="12"/>
        <end position="29"/>
    </location>
</feature>
<evidence type="ECO:0000313" key="4">
    <source>
        <dbReference type="Proteomes" id="UP001628078"/>
    </source>
</evidence>
<protein>
    <recommendedName>
        <fullName evidence="2">VanZ-like domain-containing protein</fullName>
    </recommendedName>
</protein>
<dbReference type="PANTHER" id="PTHR36834:SF1">
    <property type="entry name" value="INTEGRAL MEMBRANE PROTEIN"/>
    <property type="match status" value="1"/>
</dbReference>
<reference evidence="3 4" key="1">
    <citation type="submission" date="2022-03" db="EMBL/GenBank/DDBJ databases">
        <title>Draft genome sequence of Furfurilactobacillus curtus JCM 31185.</title>
        <authorList>
            <person name="Suzuki S."/>
            <person name="Endo A."/>
            <person name="Kajikawa A."/>
        </authorList>
    </citation>
    <scope>NUCLEOTIDE SEQUENCE [LARGE SCALE GENOMIC DNA]</scope>
    <source>
        <strain evidence="3 4">JCM 31185</strain>
    </source>
</reference>
<comment type="caution">
    <text evidence="3">The sequence shown here is derived from an EMBL/GenBank/DDBJ whole genome shotgun (WGS) entry which is preliminary data.</text>
</comment>
<dbReference type="InterPro" id="IPR006976">
    <property type="entry name" value="VanZ-like"/>
</dbReference>
<proteinExistence type="predicted"/>
<sequence length="186" mass="21167">MTIFNEHGMITSASLWLPLGILFIGLVVMDWRHQRISFTRLLFEGLLCVYLWVLFDMTLFPINISRSTATLIASGETFQGAIATHPLALWYNWQQPSSLYQIIGNGLMLAPLVLLVGALSVRIRQLRRSLTLAFATSLFIECTQLLMNYFNLGDRTFDVNDLILNTCGGLIGWLFLQLGLLIWRRI</sequence>
<feature type="transmembrane region" description="Helical" evidence="1">
    <location>
        <begin position="41"/>
        <end position="62"/>
    </location>
</feature>
<name>A0ABQ5JPD1_9LACO</name>
<dbReference type="PANTHER" id="PTHR36834">
    <property type="entry name" value="MEMBRANE PROTEIN-RELATED"/>
    <property type="match status" value="1"/>
</dbReference>
<dbReference type="RefSeq" id="WP_407884565.1">
    <property type="nucleotide sequence ID" value="NZ_BQXO01000006.1"/>
</dbReference>
<accession>A0ABQ5JPD1</accession>
<organism evidence="3 4">
    <name type="scientific">Furfurilactobacillus curtus</name>
    <dbReference type="NCBI Taxonomy" id="1746200"/>
    <lineage>
        <taxon>Bacteria</taxon>
        <taxon>Bacillati</taxon>
        <taxon>Bacillota</taxon>
        <taxon>Bacilli</taxon>
        <taxon>Lactobacillales</taxon>
        <taxon>Lactobacillaceae</taxon>
        <taxon>Furfurilactobacillus</taxon>
    </lineage>
</organism>
<evidence type="ECO:0000259" key="2">
    <source>
        <dbReference type="Pfam" id="PF04892"/>
    </source>
</evidence>
<feature type="domain" description="VanZ-like" evidence="2">
    <location>
        <begin position="48"/>
        <end position="177"/>
    </location>
</feature>
<feature type="transmembrane region" description="Helical" evidence="1">
    <location>
        <begin position="130"/>
        <end position="150"/>
    </location>
</feature>